<feature type="compositionally biased region" description="Basic and acidic residues" evidence="2">
    <location>
        <begin position="594"/>
        <end position="612"/>
    </location>
</feature>
<evidence type="ECO:0000313" key="5">
    <source>
        <dbReference type="Proteomes" id="UP000696280"/>
    </source>
</evidence>
<feature type="signal peptide" evidence="3">
    <location>
        <begin position="1"/>
        <end position="21"/>
    </location>
</feature>
<dbReference type="Proteomes" id="UP000696280">
    <property type="component" value="Unassembled WGS sequence"/>
</dbReference>
<proteinExistence type="predicted"/>
<name>A0A9N9PU60_9HELO</name>
<feature type="chain" id="PRO_5040194414" evidence="3">
    <location>
        <begin position="22"/>
        <end position="612"/>
    </location>
</feature>
<evidence type="ECO:0000256" key="3">
    <source>
        <dbReference type="SAM" id="SignalP"/>
    </source>
</evidence>
<dbReference type="OrthoDB" id="10591777at2759"/>
<keyword evidence="1" id="KW-0175">Coiled coil</keyword>
<dbReference type="AlphaFoldDB" id="A0A9N9PU60"/>
<gene>
    <name evidence="4" type="ORF">HYFRA_00005807</name>
</gene>
<reference evidence="4" key="1">
    <citation type="submission" date="2021-07" db="EMBL/GenBank/DDBJ databases">
        <authorList>
            <person name="Durling M."/>
        </authorList>
    </citation>
    <scope>NUCLEOTIDE SEQUENCE</scope>
</reference>
<protein>
    <submittedName>
        <fullName evidence="4">Uncharacterized protein</fullName>
    </submittedName>
</protein>
<evidence type="ECO:0000313" key="4">
    <source>
        <dbReference type="EMBL" id="CAG8954187.1"/>
    </source>
</evidence>
<keyword evidence="5" id="KW-1185">Reference proteome</keyword>
<comment type="caution">
    <text evidence="4">The sequence shown here is derived from an EMBL/GenBank/DDBJ whole genome shotgun (WGS) entry which is preliminary data.</text>
</comment>
<feature type="compositionally biased region" description="Basic and acidic residues" evidence="2">
    <location>
        <begin position="216"/>
        <end position="242"/>
    </location>
</feature>
<feature type="coiled-coil region" evidence="1">
    <location>
        <begin position="333"/>
        <end position="363"/>
    </location>
</feature>
<keyword evidence="3" id="KW-0732">Signal</keyword>
<evidence type="ECO:0000256" key="2">
    <source>
        <dbReference type="SAM" id="MobiDB-lite"/>
    </source>
</evidence>
<organism evidence="4 5">
    <name type="scientific">Hymenoscyphus fraxineus</name>
    <dbReference type="NCBI Taxonomy" id="746836"/>
    <lineage>
        <taxon>Eukaryota</taxon>
        <taxon>Fungi</taxon>
        <taxon>Dikarya</taxon>
        <taxon>Ascomycota</taxon>
        <taxon>Pezizomycotina</taxon>
        <taxon>Leotiomycetes</taxon>
        <taxon>Helotiales</taxon>
        <taxon>Helotiaceae</taxon>
        <taxon>Hymenoscyphus</taxon>
    </lineage>
</organism>
<feature type="region of interest" description="Disordered" evidence="2">
    <location>
        <begin position="216"/>
        <end position="244"/>
    </location>
</feature>
<feature type="region of interest" description="Disordered" evidence="2">
    <location>
        <begin position="475"/>
        <end position="494"/>
    </location>
</feature>
<feature type="compositionally biased region" description="Basic and acidic residues" evidence="2">
    <location>
        <begin position="475"/>
        <end position="490"/>
    </location>
</feature>
<accession>A0A9N9PU60</accession>
<dbReference type="EMBL" id="CAJVRL010000056">
    <property type="protein sequence ID" value="CAG8954187.1"/>
    <property type="molecule type" value="Genomic_DNA"/>
</dbReference>
<feature type="region of interest" description="Disordered" evidence="2">
    <location>
        <begin position="585"/>
        <end position="612"/>
    </location>
</feature>
<evidence type="ECO:0000256" key="1">
    <source>
        <dbReference type="SAM" id="Coils"/>
    </source>
</evidence>
<sequence length="612" mass="70340">MQFFNLSTGVLLLSAVLSTTALPTLTPNAIALQARDEVPEAKIIPRAGIWEALKSGWKEGLARGEAKHVKKVLLKAEKEYQARRLLKAEKEYQARRLLKAEKEYQARLLKKEKDYQARLAPGAVKNPAEKATKPTIHRRMWGALKNAWRVDRVRALALQWERYEAKREKEAKFKSVAAKSAAAQAAKITRRTPIWEGMVKGWKKGIDAVRKKKGVDAASKKKAADREALKAEQKAQAQRDRQEIEEEEAALKKWAAKTRKKEAYEAKMIQRHGSRAKWQEFEAEMKTNTEARKKAGLDKSDIHLTASRPRIQRRTPIWGGFVEGWKKGWKKGIDATRKKKAAHREALEAKQRARAQRDRQEEEPLFFSEKLAAKTAERGERDAYEAKMILGYGSNAKWQEFEARKKADLDKSDIHLTASPPRIQRRTPIWGGIVKGYKEAAAAREAARREKSYAEHMALRKAEAEAREKAKAEKMAAEAERKAAEKKAQEEADDADWAEHLAKQEADMIAKHGSKEAWEAQKIEDRKKINREIAADFAAKNRQREWAHNYYAEMHNPPGFRTQTEKNAYLDSLYKFHHPKVPESFYRKGSSAEQARKEAWRERRKTFERPPM</sequence>